<dbReference type="NCBIfam" id="TIGR01097">
    <property type="entry name" value="PhnE"/>
    <property type="match status" value="1"/>
</dbReference>
<gene>
    <name evidence="9" type="ORF">SAMN02745223_01512</name>
</gene>
<keyword evidence="2 7" id="KW-0813">Transport</keyword>
<organism evidence="9 10">
    <name type="scientific">Devosia limi DSM 17137</name>
    <dbReference type="NCBI Taxonomy" id="1121477"/>
    <lineage>
        <taxon>Bacteria</taxon>
        <taxon>Pseudomonadati</taxon>
        <taxon>Pseudomonadota</taxon>
        <taxon>Alphaproteobacteria</taxon>
        <taxon>Hyphomicrobiales</taxon>
        <taxon>Devosiaceae</taxon>
        <taxon>Devosia</taxon>
    </lineage>
</organism>
<dbReference type="GO" id="GO:0015416">
    <property type="term" value="F:ABC-type phosphonate transporter activity"/>
    <property type="evidence" value="ECO:0007669"/>
    <property type="project" value="InterPro"/>
</dbReference>
<accession>A0A1M4XN83</accession>
<evidence type="ECO:0000259" key="8">
    <source>
        <dbReference type="PROSITE" id="PS50928"/>
    </source>
</evidence>
<evidence type="ECO:0000256" key="1">
    <source>
        <dbReference type="ARBA" id="ARBA00004651"/>
    </source>
</evidence>
<evidence type="ECO:0000313" key="9">
    <source>
        <dbReference type="EMBL" id="SHE94846.1"/>
    </source>
</evidence>
<evidence type="ECO:0000256" key="3">
    <source>
        <dbReference type="ARBA" id="ARBA00022475"/>
    </source>
</evidence>
<dbReference type="PROSITE" id="PS50928">
    <property type="entry name" value="ABC_TM1"/>
    <property type="match status" value="1"/>
</dbReference>
<evidence type="ECO:0000256" key="7">
    <source>
        <dbReference type="RuleBase" id="RU363032"/>
    </source>
</evidence>
<evidence type="ECO:0000256" key="2">
    <source>
        <dbReference type="ARBA" id="ARBA00022448"/>
    </source>
</evidence>
<keyword evidence="3" id="KW-1003">Cell membrane</keyword>
<dbReference type="Pfam" id="PF00528">
    <property type="entry name" value="BPD_transp_1"/>
    <property type="match status" value="1"/>
</dbReference>
<comment type="subcellular location">
    <subcellularLocation>
        <location evidence="1 7">Cell membrane</location>
        <topology evidence="1 7">Multi-pass membrane protein</topology>
    </subcellularLocation>
</comment>
<keyword evidence="5 7" id="KW-1133">Transmembrane helix</keyword>
<dbReference type="CDD" id="cd06261">
    <property type="entry name" value="TM_PBP2"/>
    <property type="match status" value="1"/>
</dbReference>
<evidence type="ECO:0000313" key="10">
    <source>
        <dbReference type="Proteomes" id="UP000184533"/>
    </source>
</evidence>
<protein>
    <submittedName>
        <fullName evidence="9">Phosphonate transport system permease protein</fullName>
    </submittedName>
</protein>
<dbReference type="Proteomes" id="UP000184533">
    <property type="component" value="Unassembled WGS sequence"/>
</dbReference>
<dbReference type="SUPFAM" id="SSF161098">
    <property type="entry name" value="MetI-like"/>
    <property type="match status" value="1"/>
</dbReference>
<feature type="transmembrane region" description="Helical" evidence="7">
    <location>
        <begin position="108"/>
        <end position="134"/>
    </location>
</feature>
<dbReference type="PANTHER" id="PTHR30043:SF1">
    <property type="entry name" value="ABC TRANSPORT SYSTEM PERMEASE PROTEIN P69"/>
    <property type="match status" value="1"/>
</dbReference>
<dbReference type="AlphaFoldDB" id="A0A1M4XN83"/>
<dbReference type="GO" id="GO:0005886">
    <property type="term" value="C:plasma membrane"/>
    <property type="evidence" value="ECO:0007669"/>
    <property type="project" value="UniProtKB-SubCell"/>
</dbReference>
<feature type="domain" description="ABC transmembrane type-1" evidence="8">
    <location>
        <begin position="104"/>
        <end position="287"/>
    </location>
</feature>
<dbReference type="InterPro" id="IPR005769">
    <property type="entry name" value="PhnE/PtxC"/>
</dbReference>
<dbReference type="InterPro" id="IPR000515">
    <property type="entry name" value="MetI-like"/>
</dbReference>
<dbReference type="Gene3D" id="1.10.3720.10">
    <property type="entry name" value="MetI-like"/>
    <property type="match status" value="1"/>
</dbReference>
<comment type="similarity">
    <text evidence="7">Belongs to the binding-protein-dependent transport system permease family.</text>
</comment>
<proteinExistence type="inferred from homology"/>
<sequence length="303" mass="32818">MSAVSPAGSPLAANRQGERIASFEGRYRREQNVRRLWTLGYGALFVLALLASVAVSDFSIPGLVQGLPKAWNYIAGTLPKLSRATLGADLADWFWGLRYWLRLLFETILMGFIGTVLGGVLALALCFAASRNLVTNSAIYFMARRTLEFLRTVPELVFALIFVFAFGLGPFAGVLAIAIHTAGSLGKLFAEVNENVDERPLEGVRAAGGNWPMVMRLGVVPQALPNYASYLLLRLEINVRGASALGIVGAGGIGQELYVAIRQFEYTDISAIMLLLIATTSVIDITCETIRHRLIGHDLTGAD</sequence>
<dbReference type="RefSeq" id="WP_143154452.1">
    <property type="nucleotide sequence ID" value="NZ_FQVC01000003.1"/>
</dbReference>
<feature type="transmembrane region" description="Helical" evidence="7">
    <location>
        <begin position="155"/>
        <end position="179"/>
    </location>
</feature>
<keyword evidence="4 7" id="KW-0812">Transmembrane</keyword>
<reference evidence="9 10" key="1">
    <citation type="submission" date="2016-11" db="EMBL/GenBank/DDBJ databases">
        <authorList>
            <person name="Jaros S."/>
            <person name="Januszkiewicz K."/>
            <person name="Wedrychowicz H."/>
        </authorList>
    </citation>
    <scope>NUCLEOTIDE SEQUENCE [LARGE SCALE GENOMIC DNA]</scope>
    <source>
        <strain evidence="9 10">DSM 17137</strain>
    </source>
</reference>
<dbReference type="OrthoDB" id="7820570at2"/>
<dbReference type="PANTHER" id="PTHR30043">
    <property type="entry name" value="PHOSPHONATES TRANSPORT SYSTEM PERMEASE PROTEIN"/>
    <property type="match status" value="1"/>
</dbReference>
<dbReference type="InterPro" id="IPR035906">
    <property type="entry name" value="MetI-like_sf"/>
</dbReference>
<feature type="transmembrane region" description="Helical" evidence="7">
    <location>
        <begin position="36"/>
        <end position="55"/>
    </location>
</feature>
<keyword evidence="6 7" id="KW-0472">Membrane</keyword>
<evidence type="ECO:0000256" key="5">
    <source>
        <dbReference type="ARBA" id="ARBA00022989"/>
    </source>
</evidence>
<dbReference type="EMBL" id="FQVC01000003">
    <property type="protein sequence ID" value="SHE94846.1"/>
    <property type="molecule type" value="Genomic_DNA"/>
</dbReference>
<evidence type="ECO:0000256" key="6">
    <source>
        <dbReference type="ARBA" id="ARBA00023136"/>
    </source>
</evidence>
<name>A0A1M4XN83_9HYPH</name>
<evidence type="ECO:0000256" key="4">
    <source>
        <dbReference type="ARBA" id="ARBA00022692"/>
    </source>
</evidence>